<accession>B1Y607</accession>
<dbReference type="eggNOG" id="COG4670">
    <property type="taxonomic scope" value="Bacteria"/>
</dbReference>
<protein>
    <submittedName>
        <fullName evidence="1">Malonate decarboxylase, alpha subunit</fullName>
    </submittedName>
</protein>
<dbReference type="Gene3D" id="3.40.1080.10">
    <property type="entry name" value="Glutaconate Coenzyme A-transferase"/>
    <property type="match status" value="1"/>
</dbReference>
<dbReference type="OrthoDB" id="5481335at2"/>
<organism evidence="1 2">
    <name type="scientific">Leptothrix cholodnii (strain ATCC 51168 / LMG 8142 / SP-6)</name>
    <name type="common">Leptothrix discophora (strain SP-6)</name>
    <dbReference type="NCBI Taxonomy" id="395495"/>
    <lineage>
        <taxon>Bacteria</taxon>
        <taxon>Pseudomonadati</taxon>
        <taxon>Pseudomonadota</taxon>
        <taxon>Betaproteobacteria</taxon>
        <taxon>Burkholderiales</taxon>
        <taxon>Sphaerotilaceae</taxon>
        <taxon>Leptothrix</taxon>
    </lineage>
</organism>
<dbReference type="PANTHER" id="PTHR43293">
    <property type="entry name" value="ACETATE COA-TRANSFERASE YDIF"/>
    <property type="match status" value="1"/>
</dbReference>
<evidence type="ECO:0000313" key="1">
    <source>
        <dbReference type="EMBL" id="ACB32354.1"/>
    </source>
</evidence>
<evidence type="ECO:0000313" key="2">
    <source>
        <dbReference type="Proteomes" id="UP000001693"/>
    </source>
</evidence>
<reference evidence="1 2" key="1">
    <citation type="submission" date="2008-03" db="EMBL/GenBank/DDBJ databases">
        <title>Complete sequence of Leptothrix cholodnii SP-6.</title>
        <authorList>
            <consortium name="US DOE Joint Genome Institute"/>
            <person name="Copeland A."/>
            <person name="Lucas S."/>
            <person name="Lapidus A."/>
            <person name="Glavina del Rio T."/>
            <person name="Dalin E."/>
            <person name="Tice H."/>
            <person name="Bruce D."/>
            <person name="Goodwin L."/>
            <person name="Pitluck S."/>
            <person name="Chertkov O."/>
            <person name="Brettin T."/>
            <person name="Detter J.C."/>
            <person name="Han C."/>
            <person name="Kuske C.R."/>
            <person name="Schmutz J."/>
            <person name="Larimer F."/>
            <person name="Land M."/>
            <person name="Hauser L."/>
            <person name="Kyrpides N."/>
            <person name="Lykidis A."/>
            <person name="Emerson D."/>
            <person name="Richardson P."/>
        </authorList>
    </citation>
    <scope>NUCLEOTIDE SEQUENCE [LARGE SCALE GENOMIC DNA]</scope>
    <source>
        <strain evidence="2">ATCC 51168 / LMG 8142 / SP-6</strain>
    </source>
</reference>
<dbReference type="InterPro" id="IPR005777">
    <property type="entry name" value="MadA"/>
</dbReference>
<dbReference type="GO" id="GO:0016740">
    <property type="term" value="F:transferase activity"/>
    <property type="evidence" value="ECO:0007669"/>
    <property type="project" value="InterPro"/>
</dbReference>
<dbReference type="Proteomes" id="UP000001693">
    <property type="component" value="Chromosome"/>
</dbReference>
<sequence>MNAVATSPAAAAATTTAWDHKARRRQARLARAAEEVAARGKCVPHADAVALLHAVLEPGDRVCLEGNNQKQADFLARALTQLDPQRVHDLHMVQSVLALPEHLDLFEDGIASRLDFSFSGPQGARLAQLVSAGQIRIGAIHTYLELFARYFVDLTPQVALIAAQSADREGNLYTGPNTEDTPAIVEATAFSGGIVIAQVNQIVDRLPRIDVPAGWVDFVIEAPTPHFIEPLFTRDPAQISEIQVLMAMMAIKGIYAEYGVQRLNHGIGFDTAAIELLLPTYGESLGLKGKICRHWALNPHPALIPAIEAGWVESIHSFGSELGMEDYIRARSDVFFTGADGSLRSNRAFCQAAGHYACDLFIGSTLQMDLAGNSSTATLGRIAGFGGAPNMGADARGRRHASPAWLKAGAQAREGLTGARGTPRGQKLVVQMVETFREHMQPAFVERLDAWQLAEQAGMALPPIMIYGDDVSHVLTEEGIANLLLCRSDEEREQAIRGVAGYTPLGLGRDRRAVENLRDRGVIRRPADLGIDPRDATRNLLAARSMRDLVRASGGLYQPPKRFRNW</sequence>
<dbReference type="RefSeq" id="WP_012345116.1">
    <property type="nucleotide sequence ID" value="NC_010524.1"/>
</dbReference>
<name>B1Y607_LEPCP</name>
<dbReference type="Pfam" id="PF16957">
    <property type="entry name" value="Mal_decarbox_Al"/>
    <property type="match status" value="1"/>
</dbReference>
<dbReference type="NCBIfam" id="TIGR01110">
    <property type="entry name" value="mdcA"/>
    <property type="match status" value="1"/>
</dbReference>
<dbReference type="KEGG" id="lch:Lcho_0079"/>
<gene>
    <name evidence="1" type="ordered locus">Lcho_0079</name>
</gene>
<dbReference type="SUPFAM" id="SSF100950">
    <property type="entry name" value="NagB/RpiA/CoA transferase-like"/>
    <property type="match status" value="2"/>
</dbReference>
<dbReference type="EMBL" id="CP001013">
    <property type="protein sequence ID" value="ACB32354.1"/>
    <property type="molecule type" value="Genomic_DNA"/>
</dbReference>
<dbReference type="InterPro" id="IPR037171">
    <property type="entry name" value="NagB/RpiA_transferase-like"/>
</dbReference>
<dbReference type="AlphaFoldDB" id="B1Y607"/>
<dbReference type="HOGENOM" id="CLU_496675_0_0_4"/>
<proteinExistence type="predicted"/>
<dbReference type="PANTHER" id="PTHR43293:SF2">
    <property type="entry name" value="MALONATE DECARBOXYLASE ALPHA SUBUNIT"/>
    <property type="match status" value="1"/>
</dbReference>
<keyword evidence="2" id="KW-1185">Reference proteome</keyword>
<dbReference type="STRING" id="395495.Lcho_0079"/>